<evidence type="ECO:0000313" key="4">
    <source>
        <dbReference type="EMBL" id="MCV7228146.1"/>
    </source>
</evidence>
<dbReference type="Gene3D" id="3.40.50.720">
    <property type="entry name" value="NAD(P)-binding Rossmann-like Domain"/>
    <property type="match status" value="1"/>
</dbReference>
<keyword evidence="3" id="KW-0560">Oxidoreductase</keyword>
<comment type="caution">
    <text evidence="4">The sequence shown here is derived from an EMBL/GenBank/DDBJ whole genome shotgun (WGS) entry which is preliminary data.</text>
</comment>
<gene>
    <name evidence="4" type="ORF">H7J73_19220</name>
</gene>
<dbReference type="PRINTS" id="PR00080">
    <property type="entry name" value="SDRFAMILY"/>
</dbReference>
<dbReference type="EMBL" id="JACKTY010000031">
    <property type="protein sequence ID" value="MCV7228146.1"/>
    <property type="molecule type" value="Genomic_DNA"/>
</dbReference>
<organism evidence="4 5">
    <name type="scientific">Mycolicibacterium komossense</name>
    <dbReference type="NCBI Taxonomy" id="1779"/>
    <lineage>
        <taxon>Bacteria</taxon>
        <taxon>Bacillati</taxon>
        <taxon>Actinomycetota</taxon>
        <taxon>Actinomycetes</taxon>
        <taxon>Mycobacteriales</taxon>
        <taxon>Mycobacteriaceae</taxon>
        <taxon>Mycolicibacterium</taxon>
    </lineage>
</organism>
<dbReference type="PANTHER" id="PTHR43618">
    <property type="entry name" value="7-ALPHA-HYDROXYSTEROID DEHYDROGENASE"/>
    <property type="match status" value="1"/>
</dbReference>
<dbReference type="PANTHER" id="PTHR43618:SF8">
    <property type="entry name" value="7ALPHA-HYDROXYSTEROID DEHYDROGENASE"/>
    <property type="match status" value="1"/>
</dbReference>
<name>A0ABT3CFE9_9MYCO</name>
<sequence length="247" mass="26093">MSESRRVALVTGATSGIGLAIARRLAERGYRLIVHSRSSTEAGVALAAELGDASYVQADLADDADRQRLVADSIRIAGSLDVLVNNAGMSAVIPHSDLQAASPAVWRELYEVNTIAPFRLVAEAEPHLRASASEERPSTVVNIGSHAGVRPKGASIPYSASKAALIHTTKLLALTLAPFIRVNAIAPGLVDTPMTTNWADAQALWRERAPMRRPATPGDVAHTALSLIESDYMTGEILTLDGGLSLT</sequence>
<dbReference type="InterPro" id="IPR052178">
    <property type="entry name" value="Sec_Metab_Biosynth_SDR"/>
</dbReference>
<protein>
    <submittedName>
        <fullName evidence="4">SDR family oxidoreductase</fullName>
    </submittedName>
</protein>
<evidence type="ECO:0000313" key="5">
    <source>
        <dbReference type="Proteomes" id="UP001526201"/>
    </source>
</evidence>
<dbReference type="InterPro" id="IPR002347">
    <property type="entry name" value="SDR_fam"/>
</dbReference>
<keyword evidence="5" id="KW-1185">Reference proteome</keyword>
<evidence type="ECO:0000256" key="1">
    <source>
        <dbReference type="ARBA" id="ARBA00006484"/>
    </source>
</evidence>
<comment type="similarity">
    <text evidence="1">Belongs to the short-chain dehydrogenases/reductases (SDR) family.</text>
</comment>
<dbReference type="Proteomes" id="UP001526201">
    <property type="component" value="Unassembled WGS sequence"/>
</dbReference>
<dbReference type="InterPro" id="IPR036291">
    <property type="entry name" value="NAD(P)-bd_dom_sf"/>
</dbReference>
<accession>A0ABT3CFE9</accession>
<proteinExistence type="inferred from homology"/>
<evidence type="ECO:0000256" key="2">
    <source>
        <dbReference type="ARBA" id="ARBA00022857"/>
    </source>
</evidence>
<dbReference type="SUPFAM" id="SSF51735">
    <property type="entry name" value="NAD(P)-binding Rossmann-fold domains"/>
    <property type="match status" value="1"/>
</dbReference>
<keyword evidence="2" id="KW-0521">NADP</keyword>
<dbReference type="Pfam" id="PF13561">
    <property type="entry name" value="adh_short_C2"/>
    <property type="match status" value="1"/>
</dbReference>
<evidence type="ECO:0000256" key="3">
    <source>
        <dbReference type="ARBA" id="ARBA00023002"/>
    </source>
</evidence>
<dbReference type="CDD" id="cd05233">
    <property type="entry name" value="SDR_c"/>
    <property type="match status" value="1"/>
</dbReference>
<dbReference type="RefSeq" id="WP_264069209.1">
    <property type="nucleotide sequence ID" value="NZ_JACKTY010000031.1"/>
</dbReference>
<dbReference type="PRINTS" id="PR00081">
    <property type="entry name" value="GDHRDH"/>
</dbReference>
<reference evidence="4 5" key="1">
    <citation type="journal article" date="2022" name="BMC Genomics">
        <title>Comparative genome analysis of mycobacteria focusing on tRNA and non-coding RNA.</title>
        <authorList>
            <person name="Behra P.R.K."/>
            <person name="Pettersson B.M.F."/>
            <person name="Ramesh M."/>
            <person name="Das S."/>
            <person name="Dasgupta S."/>
            <person name="Kirsebom L.A."/>
        </authorList>
    </citation>
    <scope>NUCLEOTIDE SEQUENCE [LARGE SCALE GENOMIC DNA]</scope>
    <source>
        <strain evidence="4 5">DSM 44078</strain>
    </source>
</reference>